<feature type="transmembrane region" description="Helical" evidence="7">
    <location>
        <begin position="22"/>
        <end position="48"/>
    </location>
</feature>
<keyword evidence="3" id="KW-1003">Cell membrane</keyword>
<feature type="transmembrane region" description="Helical" evidence="7">
    <location>
        <begin position="270"/>
        <end position="288"/>
    </location>
</feature>
<keyword evidence="5 7" id="KW-1133">Transmembrane helix</keyword>
<dbReference type="EMBL" id="JBHUIO010000009">
    <property type="protein sequence ID" value="MFD2171175.1"/>
    <property type="molecule type" value="Genomic_DNA"/>
</dbReference>
<keyword evidence="2" id="KW-0813">Transport</keyword>
<dbReference type="InterPro" id="IPR020846">
    <property type="entry name" value="MFS_dom"/>
</dbReference>
<evidence type="ECO:0000256" key="7">
    <source>
        <dbReference type="SAM" id="Phobius"/>
    </source>
</evidence>
<dbReference type="PANTHER" id="PTHR23513">
    <property type="entry name" value="INTEGRAL MEMBRANE EFFLUX PROTEIN-RELATED"/>
    <property type="match status" value="1"/>
</dbReference>
<dbReference type="PANTHER" id="PTHR23513:SF6">
    <property type="entry name" value="MAJOR FACILITATOR SUPERFAMILY ASSOCIATED DOMAIN-CONTAINING PROTEIN"/>
    <property type="match status" value="1"/>
</dbReference>
<keyword evidence="10" id="KW-1185">Reference proteome</keyword>
<keyword evidence="6 7" id="KW-0472">Membrane</keyword>
<feature type="transmembrane region" description="Helical" evidence="7">
    <location>
        <begin position="152"/>
        <end position="174"/>
    </location>
</feature>
<dbReference type="Pfam" id="PF07690">
    <property type="entry name" value="MFS_1"/>
    <property type="match status" value="1"/>
</dbReference>
<feature type="transmembrane region" description="Helical" evidence="7">
    <location>
        <begin position="60"/>
        <end position="80"/>
    </location>
</feature>
<dbReference type="SUPFAM" id="SSF103473">
    <property type="entry name" value="MFS general substrate transporter"/>
    <property type="match status" value="1"/>
</dbReference>
<dbReference type="CDD" id="cd06173">
    <property type="entry name" value="MFS_MefA_like"/>
    <property type="match status" value="1"/>
</dbReference>
<keyword evidence="4 7" id="KW-0812">Transmembrane</keyword>
<evidence type="ECO:0000256" key="5">
    <source>
        <dbReference type="ARBA" id="ARBA00022989"/>
    </source>
</evidence>
<feature type="domain" description="Major facilitator superfamily (MFS) profile" evidence="8">
    <location>
        <begin position="21"/>
        <end position="413"/>
    </location>
</feature>
<evidence type="ECO:0000256" key="2">
    <source>
        <dbReference type="ARBA" id="ARBA00022448"/>
    </source>
</evidence>
<accession>A0ABW4ZZI4</accession>
<feature type="transmembrane region" description="Helical" evidence="7">
    <location>
        <begin position="180"/>
        <end position="199"/>
    </location>
</feature>
<dbReference type="Gene3D" id="1.20.1250.20">
    <property type="entry name" value="MFS general substrate transporter like domains"/>
    <property type="match status" value="1"/>
</dbReference>
<feature type="transmembrane region" description="Helical" evidence="7">
    <location>
        <begin position="388"/>
        <end position="405"/>
    </location>
</feature>
<feature type="transmembrane region" description="Helical" evidence="7">
    <location>
        <begin position="234"/>
        <end position="258"/>
    </location>
</feature>
<dbReference type="Proteomes" id="UP001597343">
    <property type="component" value="Unassembled WGS sequence"/>
</dbReference>
<feature type="transmembrane region" description="Helical" evidence="7">
    <location>
        <begin position="323"/>
        <end position="342"/>
    </location>
</feature>
<dbReference type="InterPro" id="IPR011701">
    <property type="entry name" value="MFS"/>
</dbReference>
<reference evidence="10" key="1">
    <citation type="journal article" date="2019" name="Int. J. Syst. Evol. Microbiol.">
        <title>The Global Catalogue of Microorganisms (GCM) 10K type strain sequencing project: providing services to taxonomists for standard genome sequencing and annotation.</title>
        <authorList>
            <consortium name="The Broad Institute Genomics Platform"/>
            <consortium name="The Broad Institute Genome Sequencing Center for Infectious Disease"/>
            <person name="Wu L."/>
            <person name="Ma J."/>
        </authorList>
    </citation>
    <scope>NUCLEOTIDE SEQUENCE [LARGE SCALE GENOMIC DNA]</scope>
    <source>
        <strain evidence="10">CGMCC 1.13574</strain>
    </source>
</reference>
<evidence type="ECO:0000313" key="10">
    <source>
        <dbReference type="Proteomes" id="UP001597343"/>
    </source>
</evidence>
<dbReference type="RefSeq" id="WP_386048351.1">
    <property type="nucleotide sequence ID" value="NZ_JBHUIO010000009.1"/>
</dbReference>
<evidence type="ECO:0000313" key="9">
    <source>
        <dbReference type="EMBL" id="MFD2171175.1"/>
    </source>
</evidence>
<organism evidence="9 10">
    <name type="scientific">Tumebacillus lipolyticus</name>
    <dbReference type="NCBI Taxonomy" id="1280370"/>
    <lineage>
        <taxon>Bacteria</taxon>
        <taxon>Bacillati</taxon>
        <taxon>Bacillota</taxon>
        <taxon>Bacilli</taxon>
        <taxon>Bacillales</taxon>
        <taxon>Alicyclobacillaceae</taxon>
        <taxon>Tumebacillus</taxon>
    </lineage>
</organism>
<evidence type="ECO:0000256" key="1">
    <source>
        <dbReference type="ARBA" id="ARBA00004651"/>
    </source>
</evidence>
<feature type="transmembrane region" description="Helical" evidence="7">
    <location>
        <begin position="87"/>
        <end position="107"/>
    </location>
</feature>
<evidence type="ECO:0000256" key="6">
    <source>
        <dbReference type="ARBA" id="ARBA00023136"/>
    </source>
</evidence>
<feature type="transmembrane region" description="Helical" evidence="7">
    <location>
        <begin position="354"/>
        <end position="376"/>
    </location>
</feature>
<sequence length="413" mass="45644">MNMPLTHAAADKPKPLWRNRQFLYLWIGTCFSGLTFHIYTLGLPLMIYDLSHSTLAMSSMAVMNMLPYVLFGMLVGVIVDRFDRKRLMLGAVGLQIAILMLLFAFLSSGVKEVWVLYLLGFWLTTFGYVFQNSYNSIIPLLMEREQFVSANATINFLNTMINAIGPTVAGAMLLMMNYRYGLLITVAGFTMLFLFTSLMRLPQVERPKPADGRKTTIREEIREGWQQLLLTRELFTITLLVLGVNFVTTFAGAVIVFYALDVLKLETGSLGMVLSASALGSLCSTFLAKPSMKWGRRGKLLVGSVLVASIGQAVLFFSAHWLMLAGGLFILGAALTFSNIHTHTIRQEVTPNHLLGRVAGTTSMLAKVSAPIGLLLGGLSGEYVEPHYIFLTASLLFLMLALVAMKNKLLEIA</sequence>
<evidence type="ECO:0000259" key="8">
    <source>
        <dbReference type="PROSITE" id="PS50850"/>
    </source>
</evidence>
<protein>
    <submittedName>
        <fullName evidence="9">MFS transporter</fullName>
    </submittedName>
</protein>
<evidence type="ECO:0000256" key="4">
    <source>
        <dbReference type="ARBA" id="ARBA00022692"/>
    </source>
</evidence>
<feature type="transmembrane region" description="Helical" evidence="7">
    <location>
        <begin position="300"/>
        <end position="317"/>
    </location>
</feature>
<feature type="transmembrane region" description="Helical" evidence="7">
    <location>
        <begin position="113"/>
        <end position="131"/>
    </location>
</feature>
<dbReference type="InterPro" id="IPR036259">
    <property type="entry name" value="MFS_trans_sf"/>
</dbReference>
<comment type="subcellular location">
    <subcellularLocation>
        <location evidence="1">Cell membrane</location>
        <topology evidence="1">Multi-pass membrane protein</topology>
    </subcellularLocation>
</comment>
<proteinExistence type="predicted"/>
<comment type="caution">
    <text evidence="9">The sequence shown here is derived from an EMBL/GenBank/DDBJ whole genome shotgun (WGS) entry which is preliminary data.</text>
</comment>
<name>A0ABW4ZZI4_9BACL</name>
<dbReference type="PROSITE" id="PS50850">
    <property type="entry name" value="MFS"/>
    <property type="match status" value="1"/>
</dbReference>
<gene>
    <name evidence="9" type="ORF">ACFSOY_14500</name>
</gene>
<evidence type="ECO:0000256" key="3">
    <source>
        <dbReference type="ARBA" id="ARBA00022475"/>
    </source>
</evidence>